<dbReference type="GO" id="GO:0046872">
    <property type="term" value="F:metal ion binding"/>
    <property type="evidence" value="ECO:0007669"/>
    <property type="project" value="UniProtKB-UniRule"/>
</dbReference>
<dbReference type="Pfam" id="PF01432">
    <property type="entry name" value="Peptidase_M3"/>
    <property type="match status" value="1"/>
</dbReference>
<comment type="similarity">
    <text evidence="6">Belongs to the peptidase M3 family.</text>
</comment>
<keyword evidence="4 6" id="KW-0862">Zinc</keyword>
<evidence type="ECO:0000256" key="1">
    <source>
        <dbReference type="ARBA" id="ARBA00022670"/>
    </source>
</evidence>
<keyword evidence="7" id="KW-0812">Transmembrane</keyword>
<evidence type="ECO:0000256" key="6">
    <source>
        <dbReference type="RuleBase" id="RU003435"/>
    </source>
</evidence>
<dbReference type="PANTHER" id="PTHR34217:SF1">
    <property type="entry name" value="CARBOXYPEPTIDASE 1"/>
    <property type="match status" value="1"/>
</dbReference>
<evidence type="ECO:0000256" key="3">
    <source>
        <dbReference type="ARBA" id="ARBA00022801"/>
    </source>
</evidence>
<dbReference type="InterPro" id="IPR001333">
    <property type="entry name" value="Peptidase_M32_Taq"/>
</dbReference>
<comment type="cofactor">
    <cofactor evidence="6">
        <name>Zn(2+)</name>
        <dbReference type="ChEBI" id="CHEBI:29105"/>
    </cofactor>
    <text evidence="6">Binds 1 zinc ion.</text>
</comment>
<keyword evidence="1 6" id="KW-0645">Protease</keyword>
<evidence type="ECO:0000256" key="5">
    <source>
        <dbReference type="ARBA" id="ARBA00023049"/>
    </source>
</evidence>
<dbReference type="GO" id="GO:0004181">
    <property type="term" value="F:metallocarboxypeptidase activity"/>
    <property type="evidence" value="ECO:0007669"/>
    <property type="project" value="InterPro"/>
</dbReference>
<dbReference type="EMBL" id="QMIE01000007">
    <property type="protein sequence ID" value="TVM17374.1"/>
    <property type="molecule type" value="Genomic_DNA"/>
</dbReference>
<comment type="caution">
    <text evidence="10">The sequence shown here is derived from an EMBL/GenBank/DDBJ whole genome shotgun (WGS) entry which is preliminary data.</text>
</comment>
<proteinExistence type="inferred from homology"/>
<dbReference type="Gene3D" id="1.10.1370.20">
    <property type="entry name" value="Oligoendopeptidase f, C-terminal domain"/>
    <property type="match status" value="1"/>
</dbReference>
<dbReference type="AlphaFoldDB" id="A0A7M3MER2"/>
<dbReference type="CDD" id="cd09607">
    <property type="entry name" value="M3B_PepF"/>
    <property type="match status" value="1"/>
</dbReference>
<evidence type="ECO:0000313" key="11">
    <source>
        <dbReference type="Proteomes" id="UP000448292"/>
    </source>
</evidence>
<dbReference type="Pfam" id="PF08439">
    <property type="entry name" value="Peptidase_M3_N"/>
    <property type="match status" value="1"/>
</dbReference>
<keyword evidence="7" id="KW-1133">Transmembrane helix</keyword>
<dbReference type="PANTHER" id="PTHR34217">
    <property type="entry name" value="METAL-DEPENDENT CARBOXYPEPTIDASE"/>
    <property type="match status" value="1"/>
</dbReference>
<keyword evidence="7" id="KW-0472">Membrane</keyword>
<dbReference type="Gene3D" id="1.20.140.70">
    <property type="entry name" value="Oligopeptidase f, N-terminal domain"/>
    <property type="match status" value="1"/>
</dbReference>
<name>A0A7M3MER2_9BACT</name>
<dbReference type="Proteomes" id="UP000448292">
    <property type="component" value="Unassembled WGS sequence"/>
</dbReference>
<sequence length="669" mass="75397">MTRCAAWPASRSLWTSIHWICFRKNGVSGHLSEEWFFPVLLSKDSSSEFRADNPKPRLFIDQYRYPGEHYMPNAPEWDLTSFFPEFDGPEYREHIQSIEDDIDGLARLAESLATLEAGNLDPWVELFLLDETILARYSHWSSYAGCLAATDAQNERYQQESGRASQIGARFRSAFAPVMAVFREADETAVRALAARPELADCGYFLGRLKEEASRRMDTDRERLASDLGVDGISAWGRLYDTLSGRLSFTMTAGEEGEREVPMAQKRELLQSPDPEVRREALLNSNVAWQNVEYVTAAALNAIAGTRLTLNRHRGVEDFMVEPLFGAATTQGTLEAMWRAVDEGRGPVLDYLRRKAHLLGRERLGFHDLAAPLPGGEQPHYTWEQATGLVVDAFDAVYPRLADFAREALEKRHVEAQKRPGKRPGAFCTTSLLTRESRVFMTFGGTLGDVQTLAHELGHAFHSRILADKRPLAALYPMTLAETASTFAERLVQNALLDDPATPASVKRQVLRARLDDAAAFCCDIRMRYIFEHAFYTERQQGEIPAARCRELMLEAQRTAFPDVLDPDELDPMFWSSKLHFYITGVSFYNFPYTFGYLLSLGLAERASKEKDRFTDTYEEFLACTGSATSEDAVRMSLGEDLSQEDFWRRALAGPAEDAARFQALADEG</sequence>
<evidence type="ECO:0000313" key="10">
    <source>
        <dbReference type="EMBL" id="TVM17374.1"/>
    </source>
</evidence>
<dbReference type="InterPro" id="IPR042088">
    <property type="entry name" value="OligoPept_F_C"/>
</dbReference>
<dbReference type="InterPro" id="IPR013647">
    <property type="entry name" value="OligopepF_N_dom"/>
</dbReference>
<evidence type="ECO:0000259" key="9">
    <source>
        <dbReference type="Pfam" id="PF08439"/>
    </source>
</evidence>
<protein>
    <submittedName>
        <fullName evidence="10">Oligoendopeptidase</fullName>
    </submittedName>
</protein>
<dbReference type="InterPro" id="IPR034006">
    <property type="entry name" value="M3B_PepF_2"/>
</dbReference>
<evidence type="ECO:0000259" key="8">
    <source>
        <dbReference type="Pfam" id="PF01432"/>
    </source>
</evidence>
<dbReference type="InterPro" id="IPR001567">
    <property type="entry name" value="Pept_M3A_M3B_dom"/>
</dbReference>
<evidence type="ECO:0000256" key="4">
    <source>
        <dbReference type="ARBA" id="ARBA00022833"/>
    </source>
</evidence>
<dbReference type="GO" id="GO:0006508">
    <property type="term" value="P:proteolysis"/>
    <property type="evidence" value="ECO:0007669"/>
    <property type="project" value="UniProtKB-KW"/>
</dbReference>
<keyword evidence="11" id="KW-1185">Reference proteome</keyword>
<gene>
    <name evidence="10" type="ORF">DPQ33_09340</name>
</gene>
<reference evidence="10 11" key="1">
    <citation type="submission" date="2018-06" db="EMBL/GenBank/DDBJ databases">
        <title>Complete genome of Desulfovibrio indonesiensis P37SLT.</title>
        <authorList>
            <person name="Crispim J.S."/>
            <person name="Vidigal P.M.P."/>
            <person name="Silva L.C.F."/>
            <person name="Laguardia C.N."/>
            <person name="Araujo L.C."/>
            <person name="Dias R.S."/>
            <person name="Sousa M.P."/>
            <person name="Paula S.O."/>
            <person name="Silva C."/>
        </authorList>
    </citation>
    <scope>NUCLEOTIDE SEQUENCE [LARGE SCALE GENOMIC DNA]</scope>
    <source>
        <strain evidence="10 11">P37SLT</strain>
    </source>
</reference>
<evidence type="ECO:0000256" key="7">
    <source>
        <dbReference type="SAM" id="Phobius"/>
    </source>
</evidence>
<feature type="domain" description="Oligopeptidase F N-terminal" evidence="9">
    <location>
        <begin position="185"/>
        <end position="249"/>
    </location>
</feature>
<keyword evidence="2 6" id="KW-0479">Metal-binding</keyword>
<feature type="transmembrane region" description="Helical" evidence="7">
    <location>
        <begin position="579"/>
        <end position="604"/>
    </location>
</feature>
<evidence type="ECO:0000256" key="2">
    <source>
        <dbReference type="ARBA" id="ARBA00022723"/>
    </source>
</evidence>
<accession>A0A7M3MER2</accession>
<dbReference type="OrthoDB" id="9766487at2"/>
<feature type="domain" description="Peptidase M3A/M3B catalytic" evidence="8">
    <location>
        <begin position="269"/>
        <end position="649"/>
    </location>
</feature>
<dbReference type="SUPFAM" id="SSF55486">
    <property type="entry name" value="Metalloproteases ('zincins'), catalytic domain"/>
    <property type="match status" value="1"/>
</dbReference>
<organism evidence="10 11">
    <name type="scientific">Oceanidesulfovibrio indonesiensis</name>
    <dbReference type="NCBI Taxonomy" id="54767"/>
    <lineage>
        <taxon>Bacteria</taxon>
        <taxon>Pseudomonadati</taxon>
        <taxon>Thermodesulfobacteriota</taxon>
        <taxon>Desulfovibrionia</taxon>
        <taxon>Desulfovibrionales</taxon>
        <taxon>Desulfovibrionaceae</taxon>
        <taxon>Oceanidesulfovibrio</taxon>
    </lineage>
</organism>
<dbReference type="GO" id="GO:0004222">
    <property type="term" value="F:metalloendopeptidase activity"/>
    <property type="evidence" value="ECO:0007669"/>
    <property type="project" value="InterPro"/>
</dbReference>
<keyword evidence="3 6" id="KW-0378">Hydrolase</keyword>
<keyword evidence="5 6" id="KW-0482">Metalloprotease</keyword>